<keyword evidence="9" id="KW-1185">Reference proteome</keyword>
<dbReference type="STRING" id="390807.SAMN04488095_2603"/>
<evidence type="ECO:0000256" key="6">
    <source>
        <dbReference type="HAMAP-Rule" id="MF_01216"/>
    </source>
</evidence>
<comment type="function">
    <text evidence="6">Also exhibits azoreductase activity. Catalyzes the reductive cleavage of the azo bond in aromatic azo compounds to the corresponding amines.</text>
</comment>
<dbReference type="InterPro" id="IPR029039">
    <property type="entry name" value="Flavoprotein-like_sf"/>
</dbReference>
<dbReference type="AlphaFoldDB" id="A0A1I3QN74"/>
<keyword evidence="4 6" id="KW-0520">NAD</keyword>
<name>A0A1I3QN74_9RHOB</name>
<comment type="catalytic activity">
    <reaction evidence="5">
        <text>N,N-dimethyl-1,4-phenylenediamine + anthranilate + 2 NAD(+) = 2-(4-dimethylaminophenyl)diazenylbenzoate + 2 NADH + 2 H(+)</text>
        <dbReference type="Rhea" id="RHEA:55872"/>
        <dbReference type="ChEBI" id="CHEBI:15378"/>
        <dbReference type="ChEBI" id="CHEBI:15783"/>
        <dbReference type="ChEBI" id="CHEBI:16567"/>
        <dbReference type="ChEBI" id="CHEBI:57540"/>
        <dbReference type="ChEBI" id="CHEBI:57945"/>
        <dbReference type="ChEBI" id="CHEBI:71579"/>
        <dbReference type="EC" id="1.7.1.17"/>
    </reaction>
    <physiologicalReaction direction="right-to-left" evidence="5">
        <dbReference type="Rhea" id="RHEA:55874"/>
    </physiologicalReaction>
</comment>
<keyword evidence="1 6" id="KW-0285">Flavoprotein</keyword>
<dbReference type="OrthoDB" id="9787136at2"/>
<evidence type="ECO:0000313" key="9">
    <source>
        <dbReference type="Proteomes" id="UP000199110"/>
    </source>
</evidence>
<evidence type="ECO:0000256" key="3">
    <source>
        <dbReference type="ARBA" id="ARBA00023002"/>
    </source>
</evidence>
<dbReference type="EC" id="1.7.1.17" evidence="6"/>
<gene>
    <name evidence="6" type="primary">azoR</name>
    <name evidence="8" type="ORF">SAMN04488095_2603</name>
</gene>
<comment type="subunit">
    <text evidence="6">Homodimer.</text>
</comment>
<evidence type="ECO:0000259" key="7">
    <source>
        <dbReference type="Pfam" id="PF02525"/>
    </source>
</evidence>
<dbReference type="GO" id="GO:0009055">
    <property type="term" value="F:electron transfer activity"/>
    <property type="evidence" value="ECO:0007669"/>
    <property type="project" value="UniProtKB-UniRule"/>
</dbReference>
<comment type="catalytic activity">
    <reaction evidence="6">
        <text>2 a quinone + NADH + H(+) = 2 a 1,4-benzosemiquinone + NAD(+)</text>
        <dbReference type="Rhea" id="RHEA:65952"/>
        <dbReference type="ChEBI" id="CHEBI:15378"/>
        <dbReference type="ChEBI" id="CHEBI:57540"/>
        <dbReference type="ChEBI" id="CHEBI:57945"/>
        <dbReference type="ChEBI" id="CHEBI:132124"/>
        <dbReference type="ChEBI" id="CHEBI:134225"/>
    </reaction>
</comment>
<keyword evidence="3 6" id="KW-0560">Oxidoreductase</keyword>
<dbReference type="Gene3D" id="3.40.50.360">
    <property type="match status" value="1"/>
</dbReference>
<reference evidence="8 9" key="1">
    <citation type="submission" date="2016-10" db="EMBL/GenBank/DDBJ databases">
        <authorList>
            <person name="de Groot N.N."/>
        </authorList>
    </citation>
    <scope>NUCLEOTIDE SEQUENCE [LARGE SCALE GENOMIC DNA]</scope>
    <source>
        <strain evidence="8 9">DSM 19073</strain>
    </source>
</reference>
<feature type="binding site" evidence="6">
    <location>
        <position position="10"/>
    </location>
    <ligand>
        <name>FMN</name>
        <dbReference type="ChEBI" id="CHEBI:58210"/>
    </ligand>
</feature>
<dbReference type="GO" id="GO:0016655">
    <property type="term" value="F:oxidoreductase activity, acting on NAD(P)H, quinone or similar compound as acceptor"/>
    <property type="evidence" value="ECO:0007669"/>
    <property type="project" value="InterPro"/>
</dbReference>
<dbReference type="EC" id="1.6.5.-" evidence="6"/>
<feature type="domain" description="Flavodoxin-like fold" evidence="7">
    <location>
        <begin position="3"/>
        <end position="184"/>
    </location>
</feature>
<dbReference type="RefSeq" id="WP_092781366.1">
    <property type="nucleotide sequence ID" value="NZ_FORA01000003.1"/>
</dbReference>
<proteinExistence type="inferred from homology"/>
<sequence length="192" mass="20367">MPHILRIDTSAKPEGSVTASLLDQIEARIGKATNRRDLGRAAVPQIDGTWVGSNFTPSDQRTEAQKAALALSDELVAELQAADTILIAVPIYNFTVPGSLKAWIDLVCRVGVTFKYTETGPVGLLEGKRAIVAVASGGTKVGSEIDFATPYMRHILGFIGITDVTFIAADQLAVLGDESKTQAESQIETLAA</sequence>
<evidence type="ECO:0000256" key="1">
    <source>
        <dbReference type="ARBA" id="ARBA00022630"/>
    </source>
</evidence>
<protein>
    <recommendedName>
        <fullName evidence="6">FMN dependent NADH:quinone oxidoreductase</fullName>
        <ecNumber evidence="6">1.6.5.-</ecNumber>
    </recommendedName>
    <alternativeName>
        <fullName evidence="6">Azo-dye reductase</fullName>
    </alternativeName>
    <alternativeName>
        <fullName evidence="6">FMN-dependent NADH-azo compound oxidoreductase</fullName>
    </alternativeName>
    <alternativeName>
        <fullName evidence="6">FMN-dependent NADH-azoreductase</fullName>
        <ecNumber evidence="6">1.7.1.17</ecNumber>
    </alternativeName>
</protein>
<dbReference type="InterPro" id="IPR050104">
    <property type="entry name" value="FMN-dep_NADH:Q_OxRdtase_AzoR1"/>
</dbReference>
<organism evidence="8 9">
    <name type="scientific">Jannaschia pohangensis</name>
    <dbReference type="NCBI Taxonomy" id="390807"/>
    <lineage>
        <taxon>Bacteria</taxon>
        <taxon>Pseudomonadati</taxon>
        <taxon>Pseudomonadota</taxon>
        <taxon>Alphaproteobacteria</taxon>
        <taxon>Rhodobacterales</taxon>
        <taxon>Roseobacteraceae</taxon>
        <taxon>Jannaschia</taxon>
    </lineage>
</organism>
<dbReference type="GO" id="GO:0010181">
    <property type="term" value="F:FMN binding"/>
    <property type="evidence" value="ECO:0007669"/>
    <property type="project" value="UniProtKB-UniRule"/>
</dbReference>
<dbReference type="Pfam" id="PF02525">
    <property type="entry name" value="Flavodoxin_2"/>
    <property type="match status" value="1"/>
</dbReference>
<dbReference type="GO" id="GO:0016652">
    <property type="term" value="F:oxidoreductase activity, acting on NAD(P)H as acceptor"/>
    <property type="evidence" value="ECO:0007669"/>
    <property type="project" value="UniProtKB-UniRule"/>
</dbReference>
<keyword evidence="2 6" id="KW-0288">FMN</keyword>
<evidence type="ECO:0000313" key="8">
    <source>
        <dbReference type="EMBL" id="SFJ35260.1"/>
    </source>
</evidence>
<dbReference type="PANTHER" id="PTHR43741">
    <property type="entry name" value="FMN-DEPENDENT NADH-AZOREDUCTASE 1"/>
    <property type="match status" value="1"/>
</dbReference>
<comment type="caution">
    <text evidence="6">Lacks conserved residue(s) required for the propagation of feature annotation.</text>
</comment>
<dbReference type="HAMAP" id="MF_01216">
    <property type="entry name" value="Azoreductase_type1"/>
    <property type="match status" value="1"/>
</dbReference>
<evidence type="ECO:0000256" key="5">
    <source>
        <dbReference type="ARBA" id="ARBA00048542"/>
    </source>
</evidence>
<comment type="cofactor">
    <cofactor evidence="6">
        <name>FMN</name>
        <dbReference type="ChEBI" id="CHEBI:58210"/>
    </cofactor>
    <text evidence="6">Binds 1 FMN per subunit.</text>
</comment>
<dbReference type="PANTHER" id="PTHR43741:SF2">
    <property type="entry name" value="FMN-DEPENDENT NADH:QUINONE OXIDOREDUCTASE"/>
    <property type="match status" value="1"/>
</dbReference>
<dbReference type="InterPro" id="IPR023048">
    <property type="entry name" value="NADH:quinone_OxRdtase_FMN_depd"/>
</dbReference>
<dbReference type="SUPFAM" id="SSF52218">
    <property type="entry name" value="Flavoproteins"/>
    <property type="match status" value="1"/>
</dbReference>
<evidence type="ECO:0000256" key="2">
    <source>
        <dbReference type="ARBA" id="ARBA00022643"/>
    </source>
</evidence>
<comment type="function">
    <text evidence="6">Quinone reductase that provides resistance to thiol-specific stress caused by electrophilic quinones.</text>
</comment>
<comment type="similarity">
    <text evidence="6">Belongs to the azoreductase type 1 family.</text>
</comment>
<dbReference type="EMBL" id="FORA01000003">
    <property type="protein sequence ID" value="SFJ35260.1"/>
    <property type="molecule type" value="Genomic_DNA"/>
</dbReference>
<dbReference type="Proteomes" id="UP000199110">
    <property type="component" value="Unassembled WGS sequence"/>
</dbReference>
<dbReference type="InterPro" id="IPR003680">
    <property type="entry name" value="Flavodoxin_fold"/>
</dbReference>
<accession>A0A1I3QN74</accession>
<evidence type="ECO:0000256" key="4">
    <source>
        <dbReference type="ARBA" id="ARBA00023027"/>
    </source>
</evidence>